<name>A0A9E7ER39_9LILI</name>
<dbReference type="InterPro" id="IPR044808">
    <property type="entry name" value="ERF_plant"/>
</dbReference>
<evidence type="ECO:0000259" key="6">
    <source>
        <dbReference type="PROSITE" id="PS51032"/>
    </source>
</evidence>
<dbReference type="SMART" id="SM00380">
    <property type="entry name" value="AP2"/>
    <property type="match status" value="1"/>
</dbReference>
<evidence type="ECO:0000256" key="1">
    <source>
        <dbReference type="ARBA" id="ARBA00004123"/>
    </source>
</evidence>
<dbReference type="PRINTS" id="PR00367">
    <property type="entry name" value="ETHRSPELEMNT"/>
</dbReference>
<dbReference type="PROSITE" id="PS51032">
    <property type="entry name" value="AP2_ERF"/>
    <property type="match status" value="1"/>
</dbReference>
<evidence type="ECO:0000256" key="2">
    <source>
        <dbReference type="ARBA" id="ARBA00023015"/>
    </source>
</evidence>
<organism evidence="7 8">
    <name type="scientific">Musa troglodytarum</name>
    <name type="common">fe'i banana</name>
    <dbReference type="NCBI Taxonomy" id="320322"/>
    <lineage>
        <taxon>Eukaryota</taxon>
        <taxon>Viridiplantae</taxon>
        <taxon>Streptophyta</taxon>
        <taxon>Embryophyta</taxon>
        <taxon>Tracheophyta</taxon>
        <taxon>Spermatophyta</taxon>
        <taxon>Magnoliopsida</taxon>
        <taxon>Liliopsida</taxon>
        <taxon>Zingiberales</taxon>
        <taxon>Musaceae</taxon>
        <taxon>Musa</taxon>
    </lineage>
</organism>
<feature type="domain" description="AP2/ERF" evidence="6">
    <location>
        <begin position="37"/>
        <end position="94"/>
    </location>
</feature>
<evidence type="ECO:0000313" key="7">
    <source>
        <dbReference type="EMBL" id="URD81186.1"/>
    </source>
</evidence>
<dbReference type="Gene3D" id="3.30.730.10">
    <property type="entry name" value="AP2/ERF domain"/>
    <property type="match status" value="1"/>
</dbReference>
<reference evidence="7" key="1">
    <citation type="submission" date="2022-05" db="EMBL/GenBank/DDBJ databases">
        <title>The Musa troglodytarum L. genome provides insights into the mechanism of non-climacteric behaviour and enrichment of carotenoids.</title>
        <authorList>
            <person name="Wang J."/>
        </authorList>
    </citation>
    <scope>NUCLEOTIDE SEQUENCE</scope>
    <source>
        <tissue evidence="7">Leaf</tissue>
    </source>
</reference>
<dbReference type="PANTHER" id="PTHR31190:SF473">
    <property type="entry name" value="OS05G0437100 PROTEIN"/>
    <property type="match status" value="1"/>
</dbReference>
<keyword evidence="4" id="KW-0804">Transcription</keyword>
<dbReference type="GO" id="GO:0003700">
    <property type="term" value="F:DNA-binding transcription factor activity"/>
    <property type="evidence" value="ECO:0007669"/>
    <property type="project" value="InterPro"/>
</dbReference>
<dbReference type="InterPro" id="IPR016177">
    <property type="entry name" value="DNA-bd_dom_sf"/>
</dbReference>
<dbReference type="CDD" id="cd00018">
    <property type="entry name" value="AP2"/>
    <property type="match status" value="1"/>
</dbReference>
<keyword evidence="2" id="KW-0805">Transcription regulation</keyword>
<proteinExistence type="predicted"/>
<protein>
    <submittedName>
        <fullName evidence="7">AP2</fullName>
    </submittedName>
</protein>
<evidence type="ECO:0000256" key="4">
    <source>
        <dbReference type="ARBA" id="ARBA00023163"/>
    </source>
</evidence>
<dbReference type="EMBL" id="CP097503">
    <property type="protein sequence ID" value="URD81186.1"/>
    <property type="molecule type" value="Genomic_DNA"/>
</dbReference>
<keyword evidence="5" id="KW-0539">Nucleus</keyword>
<feature type="non-terminal residue" evidence="7">
    <location>
        <position position="1"/>
    </location>
</feature>
<sequence>SLPRVQSPEKAFFPVRKGLLAGPSSRLEARRKGAGRKYRGVRQRPWGKWVAEIRDPHRAARVWLGTSETAEAAARAFDEAALRFRGSKAKLNLPEDARLGPLPPGTAAESQPLGRLQVSGPSRVFLGGEPKDATLCLSSQTMDSTSSMTSNSASSYCVSSSLPSPFSPLSPEQQIGHLLQSTLTDIHHLRPQHSVATK</sequence>
<evidence type="ECO:0000313" key="8">
    <source>
        <dbReference type="Proteomes" id="UP001055439"/>
    </source>
</evidence>
<keyword evidence="3" id="KW-0238">DNA-binding</keyword>
<dbReference type="FunFam" id="3.30.730.10:FF:000001">
    <property type="entry name" value="Ethylene-responsive transcription factor 2"/>
    <property type="match status" value="1"/>
</dbReference>
<dbReference type="Proteomes" id="UP001055439">
    <property type="component" value="Chromosome 10"/>
</dbReference>
<keyword evidence="8" id="KW-1185">Reference proteome</keyword>
<dbReference type="AlphaFoldDB" id="A0A9E7ER39"/>
<evidence type="ECO:0000256" key="5">
    <source>
        <dbReference type="ARBA" id="ARBA00023242"/>
    </source>
</evidence>
<accession>A0A9E7ER39</accession>
<dbReference type="PANTHER" id="PTHR31190">
    <property type="entry name" value="DNA-BINDING DOMAIN"/>
    <property type="match status" value="1"/>
</dbReference>
<dbReference type="GO" id="GO:0003677">
    <property type="term" value="F:DNA binding"/>
    <property type="evidence" value="ECO:0007669"/>
    <property type="project" value="UniProtKB-KW"/>
</dbReference>
<comment type="subcellular location">
    <subcellularLocation>
        <location evidence="1">Nucleus</location>
    </subcellularLocation>
</comment>
<dbReference type="InterPro" id="IPR001471">
    <property type="entry name" value="AP2/ERF_dom"/>
</dbReference>
<dbReference type="InterPro" id="IPR036955">
    <property type="entry name" value="AP2/ERF_dom_sf"/>
</dbReference>
<evidence type="ECO:0000256" key="3">
    <source>
        <dbReference type="ARBA" id="ARBA00023125"/>
    </source>
</evidence>
<dbReference type="SUPFAM" id="SSF54171">
    <property type="entry name" value="DNA-binding domain"/>
    <property type="match status" value="1"/>
</dbReference>
<gene>
    <name evidence="7" type="ORF">MUK42_05234</name>
</gene>
<dbReference type="GO" id="GO:0009873">
    <property type="term" value="P:ethylene-activated signaling pathway"/>
    <property type="evidence" value="ECO:0007669"/>
    <property type="project" value="InterPro"/>
</dbReference>
<dbReference type="Pfam" id="PF00847">
    <property type="entry name" value="AP2"/>
    <property type="match status" value="1"/>
</dbReference>
<dbReference type="GO" id="GO:0005634">
    <property type="term" value="C:nucleus"/>
    <property type="evidence" value="ECO:0007669"/>
    <property type="project" value="UniProtKB-SubCell"/>
</dbReference>